<dbReference type="PROSITE" id="PS51257">
    <property type="entry name" value="PROKAR_LIPOPROTEIN"/>
    <property type="match status" value="1"/>
</dbReference>
<dbReference type="Gene3D" id="3.90.650.10">
    <property type="entry name" value="PurM-like C-terminal domain"/>
    <property type="match status" value="1"/>
</dbReference>
<accession>A0A170QC06</accession>
<keyword evidence="4" id="KW-0547">Nucleotide-binding</keyword>
<evidence type="ECO:0000256" key="7">
    <source>
        <dbReference type="ARBA" id="ARBA00022842"/>
    </source>
</evidence>
<dbReference type="GO" id="GO:0016260">
    <property type="term" value="P:selenocysteine biosynthetic process"/>
    <property type="evidence" value="ECO:0007669"/>
    <property type="project" value="InterPro"/>
</dbReference>
<dbReference type="InterPro" id="IPR023061">
    <property type="entry name" value="SelD_I"/>
</dbReference>
<dbReference type="FunFam" id="3.30.1330.10:FF:000003">
    <property type="entry name" value="Selenide, water dikinase"/>
    <property type="match status" value="1"/>
</dbReference>
<dbReference type="Pfam" id="PF00586">
    <property type="entry name" value="AIRS"/>
    <property type="match status" value="1"/>
</dbReference>
<dbReference type="Gene3D" id="3.30.1330.10">
    <property type="entry name" value="PurM-like, N-terminal domain"/>
    <property type="match status" value="1"/>
</dbReference>
<organism evidence="11">
    <name type="scientific">hydrothermal vent metagenome</name>
    <dbReference type="NCBI Taxonomy" id="652676"/>
    <lineage>
        <taxon>unclassified sequences</taxon>
        <taxon>metagenomes</taxon>
        <taxon>ecological metagenomes</taxon>
    </lineage>
</organism>
<protein>
    <submittedName>
        <fullName evidence="11">Selenide,water dikinase @ selenocysteine-containing</fullName>
        <ecNumber evidence="11">2.7.9.3</ecNumber>
    </submittedName>
</protein>
<evidence type="ECO:0000259" key="9">
    <source>
        <dbReference type="Pfam" id="PF00586"/>
    </source>
</evidence>
<dbReference type="InterPro" id="IPR036921">
    <property type="entry name" value="PurM-like_N_sf"/>
</dbReference>
<dbReference type="InterPro" id="IPR004536">
    <property type="entry name" value="SPS/SelD"/>
</dbReference>
<reference evidence="11" key="1">
    <citation type="submission" date="2015-10" db="EMBL/GenBank/DDBJ databases">
        <authorList>
            <person name="Gilbert D.G."/>
        </authorList>
    </citation>
    <scope>NUCLEOTIDE SEQUENCE</scope>
</reference>
<dbReference type="GO" id="GO:0004756">
    <property type="term" value="F:selenide, water dikinase activity"/>
    <property type="evidence" value="ECO:0007669"/>
    <property type="project" value="UniProtKB-EC"/>
</dbReference>
<evidence type="ECO:0000256" key="3">
    <source>
        <dbReference type="ARBA" id="ARBA00022723"/>
    </source>
</evidence>
<evidence type="ECO:0000256" key="5">
    <source>
        <dbReference type="ARBA" id="ARBA00022777"/>
    </source>
</evidence>
<dbReference type="SUPFAM" id="SSF56042">
    <property type="entry name" value="PurM C-terminal domain-like"/>
    <property type="match status" value="1"/>
</dbReference>
<dbReference type="EMBL" id="FAXC01000082">
    <property type="protein sequence ID" value="CUV08541.1"/>
    <property type="molecule type" value="Genomic_DNA"/>
</dbReference>
<dbReference type="Pfam" id="PF02769">
    <property type="entry name" value="AIRS_C"/>
    <property type="match status" value="1"/>
</dbReference>
<dbReference type="InterPro" id="IPR016188">
    <property type="entry name" value="PurM-like_N"/>
</dbReference>
<dbReference type="CDD" id="cd02195">
    <property type="entry name" value="SelD"/>
    <property type="match status" value="1"/>
</dbReference>
<evidence type="ECO:0000256" key="2">
    <source>
        <dbReference type="ARBA" id="ARBA00022679"/>
    </source>
</evidence>
<evidence type="ECO:0000313" key="11">
    <source>
        <dbReference type="EMBL" id="CUV08541.1"/>
    </source>
</evidence>
<keyword evidence="8" id="KW-0711">Selenium</keyword>
<dbReference type="GO" id="GO:0046872">
    <property type="term" value="F:metal ion binding"/>
    <property type="evidence" value="ECO:0007669"/>
    <property type="project" value="UniProtKB-KW"/>
</dbReference>
<keyword evidence="3" id="KW-0479">Metal-binding</keyword>
<dbReference type="GO" id="GO:0005737">
    <property type="term" value="C:cytoplasm"/>
    <property type="evidence" value="ECO:0007669"/>
    <property type="project" value="TreeGrafter"/>
</dbReference>
<feature type="domain" description="PurM-like C-terminal" evidence="10">
    <location>
        <begin position="169"/>
        <end position="342"/>
    </location>
</feature>
<evidence type="ECO:0000259" key="10">
    <source>
        <dbReference type="Pfam" id="PF02769"/>
    </source>
</evidence>
<dbReference type="InterPro" id="IPR036676">
    <property type="entry name" value="PurM-like_C_sf"/>
</dbReference>
<dbReference type="GO" id="GO:0005524">
    <property type="term" value="F:ATP binding"/>
    <property type="evidence" value="ECO:0007669"/>
    <property type="project" value="UniProtKB-KW"/>
</dbReference>
<evidence type="ECO:0000256" key="1">
    <source>
        <dbReference type="ARBA" id="ARBA00008026"/>
    </source>
</evidence>
<evidence type="ECO:0000256" key="8">
    <source>
        <dbReference type="ARBA" id="ARBA00023266"/>
    </source>
</evidence>
<dbReference type="HAMAP" id="MF_00625">
    <property type="entry name" value="SelD"/>
    <property type="match status" value="1"/>
</dbReference>
<dbReference type="InterPro" id="IPR010918">
    <property type="entry name" value="PurM-like_C_dom"/>
</dbReference>
<name>A0A170QC06_9ZZZZ</name>
<dbReference type="EC" id="2.7.9.3" evidence="11"/>
<gene>
    <name evidence="11" type="ORF">MGWOODY_Mmi1640</name>
</gene>
<dbReference type="SUPFAM" id="SSF55326">
    <property type="entry name" value="PurM N-terminal domain-like"/>
    <property type="match status" value="1"/>
</dbReference>
<keyword evidence="6" id="KW-0067">ATP-binding</keyword>
<dbReference type="PANTHER" id="PTHR10256">
    <property type="entry name" value="SELENIDE, WATER DIKINASE"/>
    <property type="match status" value="1"/>
</dbReference>
<sequence length="348" mass="37226">MKTKEQIRLTTLSHGSGACKIGPDDLAQVLGDLMVEDDDRIVVGFDKSDDAAVVRLEGNRYILQTVDFFTPIVDDPYMYGQIAAANSISDIYAMGGTPLFALNIVGFPIKDLPKEILSKILQGGADKAKEAGISIIGGHSIDDKEPKYGLVVTGEVSQDQLVKNSGAETGDAILLTKPLGTGIITTSIKNEQASAESISAAIDSMALLNKLAGSMLIDYSVHAATDVTGFGLLGHAAELCRNSNVAMQINYNDLKFLPGTEQLAQQDNIPGGTKRNLSYASQFTHFAESITELHQLMIADAQTSGGLLITLPQHRVDEFLDSYNDKAPISAVHIGNVTEKSEFLITVL</sequence>
<evidence type="ECO:0000256" key="6">
    <source>
        <dbReference type="ARBA" id="ARBA00022840"/>
    </source>
</evidence>
<feature type="domain" description="PurM-like N-terminal" evidence="9">
    <location>
        <begin position="49"/>
        <end position="156"/>
    </location>
</feature>
<dbReference type="NCBIfam" id="NF002098">
    <property type="entry name" value="PRK00943.1"/>
    <property type="match status" value="1"/>
</dbReference>
<dbReference type="NCBIfam" id="TIGR00476">
    <property type="entry name" value="selD"/>
    <property type="match status" value="1"/>
</dbReference>
<proteinExistence type="inferred from homology"/>
<dbReference type="AlphaFoldDB" id="A0A170QC06"/>
<dbReference type="PANTHER" id="PTHR10256:SF0">
    <property type="entry name" value="INACTIVE SELENIDE, WATER DIKINASE-LIKE PROTEIN-RELATED"/>
    <property type="match status" value="1"/>
</dbReference>
<keyword evidence="7" id="KW-0460">Magnesium</keyword>
<comment type="similarity">
    <text evidence="1">Belongs to the selenophosphate synthase 1 family. Class I subfamily.</text>
</comment>
<keyword evidence="5 11" id="KW-0418">Kinase</keyword>
<evidence type="ECO:0000256" key="4">
    <source>
        <dbReference type="ARBA" id="ARBA00022741"/>
    </source>
</evidence>
<keyword evidence="2 11" id="KW-0808">Transferase</keyword>
<dbReference type="PIRSF" id="PIRSF036407">
    <property type="entry name" value="Selenphspht_syn"/>
    <property type="match status" value="1"/>
</dbReference>